<evidence type="ECO:0000313" key="4">
    <source>
        <dbReference type="EMBL" id="ADN09841.1"/>
    </source>
</evidence>
<dbReference type="Proteomes" id="UP000007803">
    <property type="component" value="Chromosome"/>
</dbReference>
<keyword evidence="4" id="KW-0449">Lipoprotein</keyword>
<evidence type="ECO:0000256" key="2">
    <source>
        <dbReference type="SAM" id="SignalP"/>
    </source>
</evidence>
<dbReference type="InterPro" id="IPR011990">
    <property type="entry name" value="TPR-like_helical_dom_sf"/>
</dbReference>
<dbReference type="EMBL" id="CP002205">
    <property type="protein sequence ID" value="ADN09841.1"/>
    <property type="molecule type" value="Genomic_DNA"/>
</dbReference>
<keyword evidence="5" id="KW-1185">Reference proteome</keyword>
<dbReference type="RefSeq" id="WP_013327594.1">
    <property type="nucleotide sequence ID" value="NC_014506.1"/>
</dbReference>
<proteinExistence type="predicted"/>
<dbReference type="Pfam" id="PF13525">
    <property type="entry name" value="YfiO"/>
    <property type="match status" value="1"/>
</dbReference>
<accession>E0UQ98</accession>
<feature type="chain" id="PRO_5003141473" evidence="2">
    <location>
        <begin position="21"/>
        <end position="246"/>
    </location>
</feature>
<keyword evidence="1 2" id="KW-0732">Signal</keyword>
<dbReference type="HOGENOM" id="CLU_081544_0_0_7"/>
<evidence type="ECO:0000259" key="3">
    <source>
        <dbReference type="Pfam" id="PF13525"/>
    </source>
</evidence>
<name>E0UQ98_SULAO</name>
<dbReference type="InterPro" id="IPR039565">
    <property type="entry name" value="BamD-like"/>
</dbReference>
<dbReference type="eggNOG" id="COG4105">
    <property type="taxonomic scope" value="Bacteria"/>
</dbReference>
<organism evidence="4 5">
    <name type="scientific">Sulfurimonas autotrophica (strain ATCC BAA-671 / DSM 16294 / JCM 11897 / OK10)</name>
    <dbReference type="NCBI Taxonomy" id="563040"/>
    <lineage>
        <taxon>Bacteria</taxon>
        <taxon>Pseudomonadati</taxon>
        <taxon>Campylobacterota</taxon>
        <taxon>Epsilonproteobacteria</taxon>
        <taxon>Campylobacterales</taxon>
        <taxon>Sulfurimonadaceae</taxon>
        <taxon>Sulfurimonas</taxon>
    </lineage>
</organism>
<evidence type="ECO:0000256" key="1">
    <source>
        <dbReference type="ARBA" id="ARBA00022729"/>
    </source>
</evidence>
<dbReference type="OrthoDB" id="5342947at2"/>
<protein>
    <submittedName>
        <fullName evidence="4">DNA uptake lipoprotein</fullName>
    </submittedName>
</protein>
<feature type="domain" description="Outer membrane lipoprotein BamD-like" evidence="3">
    <location>
        <begin position="34"/>
        <end position="185"/>
    </location>
</feature>
<reference evidence="5" key="1">
    <citation type="journal article" date="2010" name="Stand. Genomic Sci.">
        <title>Complete genome sequence of Sulfurimonas autotrophica type strain (OK10).</title>
        <authorList>
            <person name="Sikorski J."/>
            <person name="Munk C."/>
            <person name="Lapidus A."/>
            <person name="Djao O."/>
            <person name="Lucas S."/>
            <person name="Glavina Del Rio T."/>
            <person name="Nolan M."/>
            <person name="Tice H."/>
            <person name="Han C."/>
            <person name="Cheng J."/>
            <person name="Tapia R."/>
            <person name="Goodwin L."/>
            <person name="Pitluck S."/>
            <person name="Liolios K."/>
            <person name="Ivanova N."/>
            <person name="Mavromatis K."/>
            <person name="Mikhailova N."/>
            <person name="Pati A."/>
            <person name="Sims D."/>
            <person name="Meincke L."/>
            <person name="Brettin T."/>
            <person name="Detter J."/>
            <person name="Chen A."/>
            <person name="Palaniappan K."/>
            <person name="Land M."/>
            <person name="Hauser L."/>
            <person name="Chang Y."/>
            <person name="Jeffries C."/>
            <person name="Rohde M."/>
            <person name="Lang E."/>
            <person name="Spring S."/>
            <person name="Goker M."/>
            <person name="Woyke T."/>
            <person name="Bristow J."/>
            <person name="Eisen J."/>
            <person name="Markowitz V."/>
            <person name="Hugenholtz P."/>
            <person name="Kyrpides N."/>
            <person name="Klenk H."/>
        </authorList>
    </citation>
    <scope>NUCLEOTIDE SEQUENCE [LARGE SCALE GENOMIC DNA]</scope>
    <source>
        <strain evidence="5">ATCC BAA-671 / DSM 16294 / JCM 11897 / OK10</strain>
    </source>
</reference>
<dbReference type="STRING" id="563040.Saut_1797"/>
<dbReference type="AlphaFoldDB" id="E0UQ98"/>
<evidence type="ECO:0000313" key="5">
    <source>
        <dbReference type="Proteomes" id="UP000007803"/>
    </source>
</evidence>
<dbReference type="Gene3D" id="1.25.40.10">
    <property type="entry name" value="Tetratricopeptide repeat domain"/>
    <property type="match status" value="1"/>
</dbReference>
<gene>
    <name evidence="4" type="ordered locus">Saut_1797</name>
</gene>
<dbReference type="PROSITE" id="PS51257">
    <property type="entry name" value="PROKAR_LIPOPROTEIN"/>
    <property type="match status" value="1"/>
</dbReference>
<feature type="signal peptide" evidence="2">
    <location>
        <begin position="1"/>
        <end position="20"/>
    </location>
</feature>
<dbReference type="KEGG" id="sua:Saut_1797"/>
<sequence>MKKQIYILLMALTFSLLFSACTKEVDEYNKPAVYWYGKIVESISAGSIDKADDYYSSLQGEHIGSPLLPEATMILAIAHMHNEEYLLTEHFLNEYVRRYANANEREFAEFLKIKAKYKALPNPRRDQVLIQEAIKDAKTFKQNYPHSMYYSLVDTMLTNLYLADASLNEAIADLYVRLDKPKAAAYYRAIRPEPWIKWNEIERANTPWYREIFEGDGTSSWYAFMVPDTDSVVSRNTVKFDENKTK</sequence>